<reference evidence="1" key="1">
    <citation type="submission" date="2023-02" db="EMBL/GenBank/DDBJ databases">
        <title>Tahibacter soli sp. nov. isolated from soil.</title>
        <authorList>
            <person name="Baek J.H."/>
            <person name="Lee J.K."/>
            <person name="Choi D.G."/>
            <person name="Jeon C.O."/>
        </authorList>
    </citation>
    <scope>NUCLEOTIDE SEQUENCE</scope>
    <source>
        <strain evidence="1">BL</strain>
    </source>
</reference>
<dbReference type="Proteomes" id="UP001139971">
    <property type="component" value="Unassembled WGS sequence"/>
</dbReference>
<name>A0A9X3YMR9_9GAMM</name>
<sequence>MHWPTFPATSYDAAFGGIGGANDFVRDQLKHIDSSVESGLYDGTEQWNETQVLDSGATQVVTVTRIMTSKAGVYLPMRDGGYAVLGFDARTHEIEAKALYDSQGVDLPLRDGNLAAFIVDRSLFFASGERGRRGFAALADWARRNGVALSGASTPEGSFECRGTRSSDGAIELRCGDGLKRAPVACASTPCPTLHDIRGDG</sequence>
<organism evidence="1 2">
    <name type="scientific">Tahibacter soli</name>
    <dbReference type="NCBI Taxonomy" id="2983605"/>
    <lineage>
        <taxon>Bacteria</taxon>
        <taxon>Pseudomonadati</taxon>
        <taxon>Pseudomonadota</taxon>
        <taxon>Gammaproteobacteria</taxon>
        <taxon>Lysobacterales</taxon>
        <taxon>Rhodanobacteraceae</taxon>
        <taxon>Tahibacter</taxon>
    </lineage>
</organism>
<keyword evidence="2" id="KW-1185">Reference proteome</keyword>
<comment type="caution">
    <text evidence="1">The sequence shown here is derived from an EMBL/GenBank/DDBJ whole genome shotgun (WGS) entry which is preliminary data.</text>
</comment>
<gene>
    <name evidence="1" type="ORF">OD750_016315</name>
</gene>
<dbReference type="EMBL" id="JAOVZO020000018">
    <property type="protein sequence ID" value="MDC8014110.1"/>
    <property type="molecule type" value="Genomic_DNA"/>
</dbReference>
<accession>A0A9X3YMR9</accession>
<evidence type="ECO:0000313" key="1">
    <source>
        <dbReference type="EMBL" id="MDC8014110.1"/>
    </source>
</evidence>
<dbReference type="AlphaFoldDB" id="A0A9X3YMR9"/>
<dbReference type="RefSeq" id="WP_263541750.1">
    <property type="nucleotide sequence ID" value="NZ_JAOVZO020000018.1"/>
</dbReference>
<protein>
    <submittedName>
        <fullName evidence="1">Uncharacterized protein</fullName>
    </submittedName>
</protein>
<proteinExistence type="predicted"/>
<evidence type="ECO:0000313" key="2">
    <source>
        <dbReference type="Proteomes" id="UP001139971"/>
    </source>
</evidence>